<organism evidence="1 2">
    <name type="scientific">Naganishia adeliensis</name>
    <dbReference type="NCBI Taxonomy" id="92952"/>
    <lineage>
        <taxon>Eukaryota</taxon>
        <taxon>Fungi</taxon>
        <taxon>Dikarya</taxon>
        <taxon>Basidiomycota</taxon>
        <taxon>Agaricomycotina</taxon>
        <taxon>Tremellomycetes</taxon>
        <taxon>Filobasidiales</taxon>
        <taxon>Filobasidiaceae</taxon>
        <taxon>Naganishia</taxon>
    </lineage>
</organism>
<reference evidence="1" key="1">
    <citation type="submission" date="2023-04" db="EMBL/GenBank/DDBJ databases">
        <title>Draft Genome sequencing of Naganishia species isolated from polar environments using Oxford Nanopore Technology.</title>
        <authorList>
            <person name="Leo P."/>
            <person name="Venkateswaran K."/>
        </authorList>
    </citation>
    <scope>NUCLEOTIDE SEQUENCE</scope>
    <source>
        <strain evidence="1">MNA-CCFEE 5262</strain>
    </source>
</reference>
<protein>
    <submittedName>
        <fullName evidence="1">Uncharacterized protein</fullName>
    </submittedName>
</protein>
<evidence type="ECO:0000313" key="1">
    <source>
        <dbReference type="EMBL" id="KAJ9108166.1"/>
    </source>
</evidence>
<proteinExistence type="predicted"/>
<dbReference type="Proteomes" id="UP001230649">
    <property type="component" value="Unassembled WGS sequence"/>
</dbReference>
<evidence type="ECO:0000313" key="2">
    <source>
        <dbReference type="Proteomes" id="UP001230649"/>
    </source>
</evidence>
<sequence>MFESGGLYHRQPIGFGPAPGPRQGPDGKRFSTWGEAEVHFTSIVYNCDRDSLQALLPEGYEIDGKVERSTVLFEVMNLRNLPWLAGRGYNTFGVYANDVVCTISEERIKASYLLVLFENMCDPIVTGREELGFPKVWAELPDPVREDGHLVHTASWYGTEFMKLVIPNLQDRPVEESPSMAKRPYTMPSVEGLLHHRYVPAVGQPGKYDASYPIFVPGGGDRKPPIIKFATPVKESIQDCRLEITTHPWERLPTIWNIVDGLAGLKLGDVLEVACQTVAGAGDVAGVRRI</sequence>
<gene>
    <name evidence="1" type="ORF">QFC20_003527</name>
</gene>
<name>A0ACC2WAS2_9TREE</name>
<dbReference type="EMBL" id="JASBWS010000033">
    <property type="protein sequence ID" value="KAJ9108166.1"/>
    <property type="molecule type" value="Genomic_DNA"/>
</dbReference>
<keyword evidence="2" id="KW-1185">Reference proteome</keyword>
<accession>A0ACC2WAS2</accession>
<comment type="caution">
    <text evidence="1">The sequence shown here is derived from an EMBL/GenBank/DDBJ whole genome shotgun (WGS) entry which is preliminary data.</text>
</comment>